<dbReference type="SUPFAM" id="SSF51905">
    <property type="entry name" value="FAD/NAD(P)-binding domain"/>
    <property type="match status" value="1"/>
</dbReference>
<dbReference type="InterPro" id="IPR027477">
    <property type="entry name" value="Succ_DH/fumarate_Rdtase_cat_sf"/>
</dbReference>
<keyword evidence="2" id="KW-0285">Flavoprotein</keyword>
<dbReference type="Gene3D" id="3.90.700.10">
    <property type="entry name" value="Succinate dehydrogenase/fumarate reductase flavoprotein, catalytic domain"/>
    <property type="match status" value="1"/>
</dbReference>
<comment type="caution">
    <text evidence="6">The sequence shown here is derived from an EMBL/GenBank/DDBJ whole genome shotgun (WGS) entry which is preliminary data.</text>
</comment>
<protein>
    <submittedName>
        <fullName evidence="6">FAD-binding protein</fullName>
    </submittedName>
</protein>
<evidence type="ECO:0000259" key="5">
    <source>
        <dbReference type="Pfam" id="PF00890"/>
    </source>
</evidence>
<name>A0ABT0DZQ4_9SPHN</name>
<sequence>MMAKADFIVVGTGAGGLAGAISAKLNGLNPIIIEKASCWGGTSALSGGGVWIPNNHLMQRDGIEDSFDAALAYMEATIGDVGPASSRERKTAYLNAGPDMVRGLEAQGLGWRRAPRYPDYHQDQPGARVGRTLEGVSFDGKKLAGWLKTMRTSGMPSMVMSTDDAPQVPTMLRSFKSFSAAMRMMGRTLAWRVRGREPLSMGPTLVAQLMAIVQRLGIPVLLDTPIKSLIKDGDRVVGVVAGEGPAEQRLMAPHGVLLATGGFAKNSSYRRQFQEVDGRWSPASPDDTGDGQQIGAQAGADLALMDAATWYPVSILPDGTINAGIWERTLPGSIIVDASGQRYTNEAASYVNAGRAMLDRDKSVSAVPSWLIFDNRYRSRYFFGSTPPGVNGEFLKSGFFIKAPTLGELAEKCGIDADGLNRTVQRVNAMAQKGVDEDFGRGDNVYDQYYGDPNNRPNPSFGAIDKAPFYATRFYPGDLSTKGGLMADEHARVLRADGSVIEGLYAAGNCAAPVMGRTYPGAGATLGPSMVFAWIAGKHAAVKAG</sequence>
<evidence type="ECO:0000256" key="1">
    <source>
        <dbReference type="ARBA" id="ARBA00001974"/>
    </source>
</evidence>
<evidence type="ECO:0000256" key="3">
    <source>
        <dbReference type="ARBA" id="ARBA00022827"/>
    </source>
</evidence>
<comment type="cofactor">
    <cofactor evidence="1">
        <name>FAD</name>
        <dbReference type="ChEBI" id="CHEBI:57692"/>
    </cofactor>
</comment>
<dbReference type="Gene3D" id="3.50.50.60">
    <property type="entry name" value="FAD/NAD(P)-binding domain"/>
    <property type="match status" value="2"/>
</dbReference>
<dbReference type="Pfam" id="PF00890">
    <property type="entry name" value="FAD_binding_2"/>
    <property type="match status" value="1"/>
</dbReference>
<evidence type="ECO:0000313" key="6">
    <source>
        <dbReference type="EMBL" id="MCK0532548.1"/>
    </source>
</evidence>
<evidence type="ECO:0000313" key="7">
    <source>
        <dbReference type="Proteomes" id="UP001203512"/>
    </source>
</evidence>
<feature type="domain" description="FAD-dependent oxidoreductase 2 FAD-binding" evidence="5">
    <location>
        <begin position="6"/>
        <end position="526"/>
    </location>
</feature>
<dbReference type="SUPFAM" id="SSF56425">
    <property type="entry name" value="Succinate dehydrogenase/fumarate reductase flavoprotein, catalytic domain"/>
    <property type="match status" value="1"/>
</dbReference>
<accession>A0ABT0DZQ4</accession>
<dbReference type="RefSeq" id="WP_247233070.1">
    <property type="nucleotide sequence ID" value="NZ_JALKHS010000010.1"/>
</dbReference>
<dbReference type="PANTHER" id="PTHR43400">
    <property type="entry name" value="FUMARATE REDUCTASE"/>
    <property type="match status" value="1"/>
</dbReference>
<dbReference type="InterPro" id="IPR050315">
    <property type="entry name" value="FAD-oxidoreductase_2"/>
</dbReference>
<evidence type="ECO:0000256" key="4">
    <source>
        <dbReference type="ARBA" id="ARBA00023002"/>
    </source>
</evidence>
<dbReference type="EMBL" id="JALKHS010000010">
    <property type="protein sequence ID" value="MCK0532548.1"/>
    <property type="molecule type" value="Genomic_DNA"/>
</dbReference>
<keyword evidence="7" id="KW-1185">Reference proteome</keyword>
<keyword evidence="4" id="KW-0560">Oxidoreductase</keyword>
<dbReference type="PANTHER" id="PTHR43400:SF10">
    <property type="entry name" value="3-OXOSTEROID 1-DEHYDROGENASE"/>
    <property type="match status" value="1"/>
</dbReference>
<dbReference type="InterPro" id="IPR003953">
    <property type="entry name" value="FAD-dep_OxRdtase_2_FAD-bd"/>
</dbReference>
<dbReference type="Proteomes" id="UP001203512">
    <property type="component" value="Unassembled WGS sequence"/>
</dbReference>
<proteinExistence type="predicted"/>
<evidence type="ECO:0000256" key="2">
    <source>
        <dbReference type="ARBA" id="ARBA00022630"/>
    </source>
</evidence>
<dbReference type="InterPro" id="IPR036188">
    <property type="entry name" value="FAD/NAD-bd_sf"/>
</dbReference>
<organism evidence="6 7">
    <name type="scientific">Sphingobium agri</name>
    <dbReference type="NCBI Taxonomy" id="2933566"/>
    <lineage>
        <taxon>Bacteria</taxon>
        <taxon>Pseudomonadati</taxon>
        <taxon>Pseudomonadota</taxon>
        <taxon>Alphaproteobacteria</taxon>
        <taxon>Sphingomonadales</taxon>
        <taxon>Sphingomonadaceae</taxon>
        <taxon>Sphingobium</taxon>
    </lineage>
</organism>
<gene>
    <name evidence="6" type="ORF">MU848_13235</name>
</gene>
<reference evidence="6 7" key="1">
    <citation type="submission" date="2022-04" db="EMBL/GenBank/DDBJ databases">
        <authorList>
            <person name="Huq M.A."/>
        </authorList>
    </citation>
    <scope>NUCLEOTIDE SEQUENCE [LARGE SCALE GENOMIC DNA]</scope>
    <source>
        <strain evidence="6 7">MAH-33</strain>
    </source>
</reference>
<keyword evidence="3" id="KW-0274">FAD</keyword>